<dbReference type="NCBIfam" id="TIGR00367">
    <property type="entry name" value="calcium/sodium antiporter"/>
    <property type="match status" value="1"/>
</dbReference>
<reference evidence="7 8" key="1">
    <citation type="submission" date="2023-03" db="EMBL/GenBank/DDBJ databases">
        <title>Altererythrobacter sp. CAU 1644 isolated from sand.</title>
        <authorList>
            <person name="Kim W."/>
        </authorList>
    </citation>
    <scope>NUCLEOTIDE SEQUENCE [LARGE SCALE GENOMIC DNA]</scope>
    <source>
        <strain evidence="7 8">CAU 1644</strain>
    </source>
</reference>
<evidence type="ECO:0000256" key="4">
    <source>
        <dbReference type="ARBA" id="ARBA00023136"/>
    </source>
</evidence>
<feature type="transmembrane region" description="Helical" evidence="5">
    <location>
        <begin position="106"/>
        <end position="139"/>
    </location>
</feature>
<feature type="transmembrane region" description="Helical" evidence="5">
    <location>
        <begin position="272"/>
        <end position="288"/>
    </location>
</feature>
<dbReference type="PANTHER" id="PTHR10846">
    <property type="entry name" value="SODIUM/POTASSIUM/CALCIUM EXCHANGER"/>
    <property type="match status" value="1"/>
</dbReference>
<dbReference type="RefSeq" id="WP_278016710.1">
    <property type="nucleotide sequence ID" value="NZ_CP121106.1"/>
</dbReference>
<dbReference type="Proteomes" id="UP001215827">
    <property type="component" value="Chromosome"/>
</dbReference>
<dbReference type="InterPro" id="IPR044880">
    <property type="entry name" value="NCX_ion-bd_dom_sf"/>
</dbReference>
<protein>
    <submittedName>
        <fullName evidence="7">Calcium/sodium antiporter</fullName>
    </submittedName>
</protein>
<keyword evidence="3 5" id="KW-1133">Transmembrane helix</keyword>
<dbReference type="EMBL" id="CP121106">
    <property type="protein sequence ID" value="WFL78019.1"/>
    <property type="molecule type" value="Genomic_DNA"/>
</dbReference>
<keyword evidence="4 5" id="KW-0472">Membrane</keyword>
<sequence length="316" mass="32392">MTLILVLGGLALLAIGGELLVRGAVGMSQVLRISPLLAGLTIVGFGTSTPELATSIQAAFAGAPGLALGNVIGSNIANILLILGVSAVILPLAIRREAFARDALALVVSTVLCIIAVMLGTIGAVAGLVLLAAMVGYVVWAYLSEREAGDPEGERHVAELADTMPRSHNGWILAAMIAAGLVAAIVGARLLVAGAVELASAAGLSEAVIGLTIVAIGTSLPELIACVIAVWRKHPEVALGNVVGSNIYNVLGILGITAIIHPLEVPAEIVHFDIWVLAGVTALLLVQLRSGWKITRWEGALLLAVFAGYTGFLLLR</sequence>
<proteinExistence type="predicted"/>
<feature type="transmembrane region" description="Helical" evidence="5">
    <location>
        <begin position="208"/>
        <end position="231"/>
    </location>
</feature>
<feature type="transmembrane region" description="Helical" evidence="5">
    <location>
        <begin position="76"/>
        <end position="94"/>
    </location>
</feature>
<organism evidence="7 8">
    <name type="scientific">Altererythrobacter arenosus</name>
    <dbReference type="NCBI Taxonomy" id="3032592"/>
    <lineage>
        <taxon>Bacteria</taxon>
        <taxon>Pseudomonadati</taxon>
        <taxon>Pseudomonadota</taxon>
        <taxon>Alphaproteobacteria</taxon>
        <taxon>Sphingomonadales</taxon>
        <taxon>Erythrobacteraceae</taxon>
        <taxon>Altererythrobacter</taxon>
    </lineage>
</organism>
<name>A0ABY8G110_9SPHN</name>
<keyword evidence="2 5" id="KW-0812">Transmembrane</keyword>
<evidence type="ECO:0000256" key="1">
    <source>
        <dbReference type="ARBA" id="ARBA00004141"/>
    </source>
</evidence>
<comment type="subcellular location">
    <subcellularLocation>
        <location evidence="1">Membrane</location>
        <topology evidence="1">Multi-pass membrane protein</topology>
    </subcellularLocation>
</comment>
<evidence type="ECO:0000256" key="2">
    <source>
        <dbReference type="ARBA" id="ARBA00022692"/>
    </source>
</evidence>
<dbReference type="Pfam" id="PF01699">
    <property type="entry name" value="Na_Ca_ex"/>
    <property type="match status" value="2"/>
</dbReference>
<keyword evidence="8" id="KW-1185">Reference proteome</keyword>
<feature type="domain" description="Sodium/calcium exchanger membrane region" evidence="6">
    <location>
        <begin position="3"/>
        <end position="142"/>
    </location>
</feature>
<feature type="transmembrane region" description="Helical" evidence="5">
    <location>
        <begin position="237"/>
        <end position="260"/>
    </location>
</feature>
<dbReference type="Gene3D" id="1.20.1420.30">
    <property type="entry name" value="NCX, central ion-binding region"/>
    <property type="match status" value="2"/>
</dbReference>
<evidence type="ECO:0000256" key="3">
    <source>
        <dbReference type="ARBA" id="ARBA00022989"/>
    </source>
</evidence>
<accession>A0ABY8G110</accession>
<dbReference type="InterPro" id="IPR004837">
    <property type="entry name" value="NaCa_Exmemb"/>
</dbReference>
<evidence type="ECO:0000256" key="5">
    <source>
        <dbReference type="SAM" id="Phobius"/>
    </source>
</evidence>
<gene>
    <name evidence="7" type="ORF">P7228_02825</name>
</gene>
<evidence type="ECO:0000259" key="6">
    <source>
        <dbReference type="Pfam" id="PF01699"/>
    </source>
</evidence>
<dbReference type="PANTHER" id="PTHR10846:SF8">
    <property type="entry name" value="INNER MEMBRANE PROTEIN YRBG"/>
    <property type="match status" value="1"/>
</dbReference>
<evidence type="ECO:0000313" key="8">
    <source>
        <dbReference type="Proteomes" id="UP001215827"/>
    </source>
</evidence>
<dbReference type="InterPro" id="IPR004481">
    <property type="entry name" value="K/Na/Ca-exchanger"/>
</dbReference>
<feature type="transmembrane region" description="Helical" evidence="5">
    <location>
        <begin position="171"/>
        <end position="196"/>
    </location>
</feature>
<feature type="transmembrane region" description="Helical" evidence="5">
    <location>
        <begin position="294"/>
        <end position="315"/>
    </location>
</feature>
<feature type="domain" description="Sodium/calcium exchanger membrane region" evidence="6">
    <location>
        <begin position="174"/>
        <end position="314"/>
    </location>
</feature>
<evidence type="ECO:0000313" key="7">
    <source>
        <dbReference type="EMBL" id="WFL78019.1"/>
    </source>
</evidence>